<feature type="coiled-coil region" evidence="1">
    <location>
        <begin position="436"/>
        <end position="463"/>
    </location>
</feature>
<evidence type="ECO:0000256" key="2">
    <source>
        <dbReference type="SAM" id="MobiDB-lite"/>
    </source>
</evidence>
<keyword evidence="1" id="KW-0175">Coiled coil</keyword>
<keyword evidence="5" id="KW-1185">Reference proteome</keyword>
<sequence length="564" mass="62339">MMMSAALSIHWLKHCILICPIAMGKARANAFKGAGKKGKLWKGAGPTAKKNWVRKVPWSDRLSKYFLRPYVDQAGSPFAGTADEKDLLTSWHLQGVLDQTCSEYCARQGVALSEGAANLEVGAALLAHHFSTDPETALRKLSIRDLLNEFNSADGKKFLEACKYLNTSNDDLERNEAATSTAVKRFLRFFTTDAGKKEAYFKKLARFSARLYLFAFEGLEAITTLNNPKVMATGVHHIGADYNLPGPSKTWLKMPADQEAMLRSFEAAFHQQKIEGVKKRSGAVAFDDWDETAAGDVWDVGQKGGYDTAWGHDEEEDDDEMQKPNPPPKKHRPAASRKPAAARDALASDDEPIQQLDLESSPEALPEAKLELGTYSKEALDNLKALLTKVKEDAKDRPPFGTLQEALKLVPPSALASLGLQSTIETLLQKSRYPRTENLRQLLHALEKMVANLDEALQTQLESPDKCKLNVVKMLKDFRSKDFNIYEEALGRLGEVTPDLGDIERLVLAPAATKPRKRPAQAKPSETPTPAPEREPPKKRSEAFAFRLQTRAGAPLDLESSSGD</sequence>
<name>A0A1Q9BWV2_SYMMI</name>
<feature type="compositionally biased region" description="Low complexity" evidence="2">
    <location>
        <begin position="336"/>
        <end position="345"/>
    </location>
</feature>
<evidence type="ECO:0000256" key="1">
    <source>
        <dbReference type="SAM" id="Coils"/>
    </source>
</evidence>
<feature type="compositionally biased region" description="Basic and acidic residues" evidence="2">
    <location>
        <begin position="532"/>
        <end position="542"/>
    </location>
</feature>
<feature type="region of interest" description="Disordered" evidence="2">
    <location>
        <begin position="510"/>
        <end position="543"/>
    </location>
</feature>
<gene>
    <name evidence="4" type="ORF">AK812_SmicGene45105</name>
</gene>
<feature type="signal peptide" evidence="3">
    <location>
        <begin position="1"/>
        <end position="28"/>
    </location>
</feature>
<feature type="region of interest" description="Disordered" evidence="2">
    <location>
        <begin position="297"/>
        <end position="349"/>
    </location>
</feature>
<proteinExistence type="predicted"/>
<keyword evidence="3" id="KW-0732">Signal</keyword>
<accession>A0A1Q9BWV2</accession>
<protein>
    <submittedName>
        <fullName evidence="4">Uncharacterized protein</fullName>
    </submittedName>
</protein>
<reference evidence="4 5" key="1">
    <citation type="submission" date="2016-02" db="EMBL/GenBank/DDBJ databases">
        <title>Genome analysis of coral dinoflagellate symbionts highlights evolutionary adaptations to a symbiotic lifestyle.</title>
        <authorList>
            <person name="Aranda M."/>
            <person name="Li Y."/>
            <person name="Liew Y.J."/>
            <person name="Baumgarten S."/>
            <person name="Simakov O."/>
            <person name="Wilson M."/>
            <person name="Piel J."/>
            <person name="Ashoor H."/>
            <person name="Bougouffa S."/>
            <person name="Bajic V.B."/>
            <person name="Ryu T."/>
            <person name="Ravasi T."/>
            <person name="Bayer T."/>
            <person name="Micklem G."/>
            <person name="Kim H."/>
            <person name="Bhak J."/>
            <person name="Lajeunesse T.C."/>
            <person name="Voolstra C.R."/>
        </authorList>
    </citation>
    <scope>NUCLEOTIDE SEQUENCE [LARGE SCALE GENOMIC DNA]</scope>
    <source>
        <strain evidence="4 5">CCMP2467</strain>
    </source>
</reference>
<evidence type="ECO:0000256" key="3">
    <source>
        <dbReference type="SAM" id="SignalP"/>
    </source>
</evidence>
<evidence type="ECO:0000313" key="5">
    <source>
        <dbReference type="Proteomes" id="UP000186817"/>
    </source>
</evidence>
<feature type="chain" id="PRO_5012909453" evidence="3">
    <location>
        <begin position="29"/>
        <end position="564"/>
    </location>
</feature>
<dbReference type="OrthoDB" id="446075at2759"/>
<dbReference type="Proteomes" id="UP000186817">
    <property type="component" value="Unassembled WGS sequence"/>
</dbReference>
<dbReference type="AlphaFoldDB" id="A0A1Q9BWV2"/>
<dbReference type="EMBL" id="LSRX01002750">
    <property type="protein sequence ID" value="OLP75146.1"/>
    <property type="molecule type" value="Genomic_DNA"/>
</dbReference>
<evidence type="ECO:0000313" key="4">
    <source>
        <dbReference type="EMBL" id="OLP75146.1"/>
    </source>
</evidence>
<comment type="caution">
    <text evidence="4">The sequence shown here is derived from an EMBL/GenBank/DDBJ whole genome shotgun (WGS) entry which is preliminary data.</text>
</comment>
<organism evidence="4 5">
    <name type="scientific">Symbiodinium microadriaticum</name>
    <name type="common">Dinoflagellate</name>
    <name type="synonym">Zooxanthella microadriatica</name>
    <dbReference type="NCBI Taxonomy" id="2951"/>
    <lineage>
        <taxon>Eukaryota</taxon>
        <taxon>Sar</taxon>
        <taxon>Alveolata</taxon>
        <taxon>Dinophyceae</taxon>
        <taxon>Suessiales</taxon>
        <taxon>Symbiodiniaceae</taxon>
        <taxon>Symbiodinium</taxon>
    </lineage>
</organism>